<dbReference type="PANTHER" id="PTHR12778">
    <property type="entry name" value="SOLUTE CARRIER FAMILY 33 ACETYL-COA TRANSPORTER -RELATED"/>
    <property type="match status" value="1"/>
</dbReference>
<keyword evidence="4 5" id="KW-0472">Membrane</keyword>
<dbReference type="GO" id="GO:0016020">
    <property type="term" value="C:membrane"/>
    <property type="evidence" value="ECO:0007669"/>
    <property type="project" value="UniProtKB-SubCell"/>
</dbReference>
<dbReference type="InterPro" id="IPR024371">
    <property type="entry name" value="AcetylCoA_trans_1-like"/>
</dbReference>
<feature type="transmembrane region" description="Helical" evidence="5">
    <location>
        <begin position="104"/>
        <end position="122"/>
    </location>
</feature>
<feature type="transmembrane region" description="Helical" evidence="5">
    <location>
        <begin position="167"/>
        <end position="192"/>
    </location>
</feature>
<sequence>MTISNEDDLTENLKERTFTNLSEKPNLKGDRLNFCLLTLLYVLQGFPIGLSSSIPMILQSKKMATYEDQALFSISVWPYSIKILWAPVVDALYSKWLGRRKSWLLPLQTLMGLCLIHMANNINEWLPESGKANLNMLIIMVFVINLLSATQDIVVDGWALTMMKKQNVGYASTCNSVGLPIGMFIGSVSFILLVSKEFNNKYLQTTVVAEGIISMECYLWVFGVMILVITLLVGLFKNENNSDVLSKNDFETVNVCQNYNILWTILKLPKMKLLAVALLTARIGFAAMDGVSILKLIDAGFPKDDIMILTTASYVIKFTMPIFVTNYITGPKPISYYLKVTPIRLLWALAYVMLIYFTPILIHKNETAVYVPVYYYFALGLVFLINEMLSFFMLLTIYAFFCRLSDPRFGGTYMTLFSTFLYSGLIVTNTLVLKLVSISTVKLCSNDNGNYCYTADLENSCKTNGGNCVVFVDGYYIAIAVCMVIGFVWYGVFRKIIINYQSLDIHNWLVHDRQTTITSVDKY</sequence>
<evidence type="ECO:0000256" key="5">
    <source>
        <dbReference type="SAM" id="Phobius"/>
    </source>
</evidence>
<feature type="transmembrane region" description="Helical" evidence="5">
    <location>
        <begin position="134"/>
        <end position="155"/>
    </location>
</feature>
<keyword evidence="3 5" id="KW-1133">Transmembrane helix</keyword>
<feature type="transmembrane region" description="Helical" evidence="5">
    <location>
        <begin position="70"/>
        <end position="92"/>
    </location>
</feature>
<feature type="transmembrane region" description="Helical" evidence="5">
    <location>
        <begin position="345"/>
        <end position="362"/>
    </location>
</feature>
<evidence type="ECO:0000256" key="1">
    <source>
        <dbReference type="ARBA" id="ARBA00004141"/>
    </source>
</evidence>
<feature type="transmembrane region" description="Helical" evidence="5">
    <location>
        <begin position="306"/>
        <end position="324"/>
    </location>
</feature>
<reference evidence="6 7" key="1">
    <citation type="submission" date="2019-08" db="EMBL/GenBank/DDBJ databases">
        <authorList>
            <person name="Alioto T."/>
            <person name="Alioto T."/>
            <person name="Gomez Garrido J."/>
        </authorList>
    </citation>
    <scope>NUCLEOTIDE SEQUENCE [LARGE SCALE GENOMIC DNA]</scope>
</reference>
<dbReference type="AlphaFoldDB" id="A0A5E4MFY6"/>
<feature type="transmembrane region" description="Helical" evidence="5">
    <location>
        <begin position="212"/>
        <end position="236"/>
    </location>
</feature>
<evidence type="ECO:0000256" key="2">
    <source>
        <dbReference type="ARBA" id="ARBA00022692"/>
    </source>
</evidence>
<dbReference type="Pfam" id="PF13000">
    <property type="entry name" value="Acatn"/>
    <property type="match status" value="2"/>
</dbReference>
<dbReference type="InterPro" id="IPR004752">
    <property type="entry name" value="AmpG_permease/AT-1"/>
</dbReference>
<comment type="subcellular location">
    <subcellularLocation>
        <location evidence="1">Membrane</location>
        <topology evidence="1">Multi-pass membrane protein</topology>
    </subcellularLocation>
</comment>
<dbReference type="InterPro" id="IPR036259">
    <property type="entry name" value="MFS_trans_sf"/>
</dbReference>
<accession>A0A5E4MFY6</accession>
<keyword evidence="7" id="KW-1185">Reference proteome</keyword>
<protein>
    <submittedName>
        <fullName evidence="6">Major facilitator superfamily domain,Acetyl-coenzyme A transporter 1</fullName>
    </submittedName>
</protein>
<feature type="transmembrane region" description="Helical" evidence="5">
    <location>
        <begin position="413"/>
        <end position="433"/>
    </location>
</feature>
<feature type="transmembrane region" description="Helical" evidence="5">
    <location>
        <begin position="34"/>
        <end position="58"/>
    </location>
</feature>
<dbReference type="EMBL" id="CABPRJ010000478">
    <property type="protein sequence ID" value="VVC28207.1"/>
    <property type="molecule type" value="Genomic_DNA"/>
</dbReference>
<dbReference type="GO" id="GO:0035348">
    <property type="term" value="P:acetyl-CoA transmembrane transport"/>
    <property type="evidence" value="ECO:0007669"/>
    <property type="project" value="InterPro"/>
</dbReference>
<dbReference type="OrthoDB" id="6415790at2759"/>
<dbReference type="Proteomes" id="UP000325440">
    <property type="component" value="Unassembled WGS sequence"/>
</dbReference>
<dbReference type="GO" id="GO:0008521">
    <property type="term" value="F:acetyl-CoA transmembrane transporter activity"/>
    <property type="evidence" value="ECO:0007669"/>
    <property type="project" value="InterPro"/>
</dbReference>
<name>A0A5E4MFY6_9HEMI</name>
<dbReference type="SUPFAM" id="SSF103473">
    <property type="entry name" value="MFS general substrate transporter"/>
    <property type="match status" value="1"/>
</dbReference>
<evidence type="ECO:0000256" key="3">
    <source>
        <dbReference type="ARBA" id="ARBA00022989"/>
    </source>
</evidence>
<dbReference type="PANTHER" id="PTHR12778:SF9">
    <property type="entry name" value="ACETYL-COENZYME A TRANSPORTER 1"/>
    <property type="match status" value="1"/>
</dbReference>
<feature type="transmembrane region" description="Helical" evidence="5">
    <location>
        <begin position="374"/>
        <end position="401"/>
    </location>
</feature>
<keyword evidence="2 5" id="KW-0812">Transmembrane</keyword>
<organism evidence="6 7">
    <name type="scientific">Cinara cedri</name>
    <dbReference type="NCBI Taxonomy" id="506608"/>
    <lineage>
        <taxon>Eukaryota</taxon>
        <taxon>Metazoa</taxon>
        <taxon>Ecdysozoa</taxon>
        <taxon>Arthropoda</taxon>
        <taxon>Hexapoda</taxon>
        <taxon>Insecta</taxon>
        <taxon>Pterygota</taxon>
        <taxon>Neoptera</taxon>
        <taxon>Paraneoptera</taxon>
        <taxon>Hemiptera</taxon>
        <taxon>Sternorrhyncha</taxon>
        <taxon>Aphidomorpha</taxon>
        <taxon>Aphidoidea</taxon>
        <taxon>Aphididae</taxon>
        <taxon>Lachninae</taxon>
        <taxon>Cinara</taxon>
    </lineage>
</organism>
<feature type="transmembrane region" description="Helical" evidence="5">
    <location>
        <begin position="474"/>
        <end position="493"/>
    </location>
</feature>
<proteinExistence type="predicted"/>
<evidence type="ECO:0000313" key="6">
    <source>
        <dbReference type="EMBL" id="VVC28207.1"/>
    </source>
</evidence>
<evidence type="ECO:0000256" key="4">
    <source>
        <dbReference type="ARBA" id="ARBA00023136"/>
    </source>
</evidence>
<gene>
    <name evidence="6" type="ORF">CINCED_3A008570</name>
</gene>
<evidence type="ECO:0000313" key="7">
    <source>
        <dbReference type="Proteomes" id="UP000325440"/>
    </source>
</evidence>